<dbReference type="GO" id="GO:0007163">
    <property type="term" value="P:establishment or maintenance of cell polarity"/>
    <property type="evidence" value="ECO:0007669"/>
    <property type="project" value="UniProtKB-ARBA"/>
</dbReference>
<accession>A0A8J5MQS1</accession>
<dbReference type="GO" id="GO:0005509">
    <property type="term" value="F:calcium ion binding"/>
    <property type="evidence" value="ECO:0007669"/>
    <property type="project" value="UniProtKB-UniRule"/>
</dbReference>
<keyword evidence="2" id="KW-1015">Disulfide bond</keyword>
<dbReference type="PROSITE" id="PS50026">
    <property type="entry name" value="EGF_3"/>
    <property type="match status" value="1"/>
</dbReference>
<evidence type="ECO:0000256" key="1">
    <source>
        <dbReference type="PROSITE-ProRule" id="PRU00043"/>
    </source>
</evidence>
<dbReference type="GO" id="GO:0001736">
    <property type="term" value="P:establishment of planar polarity"/>
    <property type="evidence" value="ECO:0007669"/>
    <property type="project" value="UniProtKB-ARBA"/>
</dbReference>
<sequence length="423" mass="44455">MVPLVVSDAGWPPLSTTVTLTLHVADLNDNTMTPAAKTVTVHSLQPQKDRVLQRGMQILTTGTPRLDSTPGGNNTPGSRHFYRRATMAPHTPEGEANVTVYVTSLGPRDVIDVTPLTIAADSYRVVKQEGEGQTSILTRLMRAVRAWVEEEKEESVGGGMGVRAVSVQPLGGHSTTPLATPTATPPATRVWISSPGVANFDHILLYRRMELSQAIGVDVRDVGVVTCDEDAHAAVQDITHEMTPGVALVTTQSTVHVATHEGAQKAAHDATLTDTPEAWRCVGGCRVGVADGYSVVDANTSAVVGPWVGVRSGCGCGSTATPVKDHMCTHHTCLNGGRCIPTSRGIRCVCPHNTWGSRCKVVSRHFEGGGGGQDTGGVMGGASQVGGWAWVSAIPPCTEVHLSLEVLTQTGTATLLYSGPVTE</sequence>
<protein>
    <submittedName>
        <fullName evidence="5">Neural-cadherin 2-like 9</fullName>
    </submittedName>
</protein>
<dbReference type="CDD" id="cd11304">
    <property type="entry name" value="Cadherin_repeat"/>
    <property type="match status" value="1"/>
</dbReference>
<dbReference type="AlphaFoldDB" id="A0A8J5MQS1"/>
<keyword evidence="1" id="KW-0106">Calcium</keyword>
<dbReference type="Gene3D" id="2.10.25.10">
    <property type="entry name" value="Laminin"/>
    <property type="match status" value="1"/>
</dbReference>
<feature type="non-terminal residue" evidence="5">
    <location>
        <position position="423"/>
    </location>
</feature>
<evidence type="ECO:0000256" key="2">
    <source>
        <dbReference type="PROSITE-ProRule" id="PRU00076"/>
    </source>
</evidence>
<dbReference type="PROSITE" id="PS00022">
    <property type="entry name" value="EGF_1"/>
    <property type="match status" value="1"/>
</dbReference>
<reference evidence="5" key="1">
    <citation type="journal article" date="2021" name="Sci. Adv.">
        <title>The American lobster genome reveals insights on longevity, neural, and immune adaptations.</title>
        <authorList>
            <person name="Polinski J.M."/>
            <person name="Zimin A.V."/>
            <person name="Clark K.F."/>
            <person name="Kohn A.B."/>
            <person name="Sadowski N."/>
            <person name="Timp W."/>
            <person name="Ptitsyn A."/>
            <person name="Khanna P."/>
            <person name="Romanova D.Y."/>
            <person name="Williams P."/>
            <person name="Greenwood S.J."/>
            <person name="Moroz L.L."/>
            <person name="Walt D.R."/>
            <person name="Bodnar A.G."/>
        </authorList>
    </citation>
    <scope>NUCLEOTIDE SEQUENCE</scope>
    <source>
        <strain evidence="5">GMGI-L3</strain>
    </source>
</reference>
<dbReference type="Proteomes" id="UP000747542">
    <property type="component" value="Unassembled WGS sequence"/>
</dbReference>
<dbReference type="InterPro" id="IPR002126">
    <property type="entry name" value="Cadherin-like_dom"/>
</dbReference>
<feature type="domain" description="EGF-like" evidence="3">
    <location>
        <begin position="324"/>
        <end position="360"/>
    </location>
</feature>
<feature type="disulfide bond" evidence="2">
    <location>
        <begin position="350"/>
        <end position="359"/>
    </location>
</feature>
<dbReference type="EMBL" id="JAHLQT010031890">
    <property type="protein sequence ID" value="KAG7159877.1"/>
    <property type="molecule type" value="Genomic_DNA"/>
</dbReference>
<keyword evidence="2" id="KW-0245">EGF-like domain</keyword>
<evidence type="ECO:0000259" key="3">
    <source>
        <dbReference type="PROSITE" id="PS50026"/>
    </source>
</evidence>
<dbReference type="GO" id="GO:0007156">
    <property type="term" value="P:homophilic cell adhesion via plasma membrane adhesion molecules"/>
    <property type="evidence" value="ECO:0007669"/>
    <property type="project" value="InterPro"/>
</dbReference>
<evidence type="ECO:0000313" key="5">
    <source>
        <dbReference type="EMBL" id="KAG7159877.1"/>
    </source>
</evidence>
<gene>
    <name evidence="5" type="primary">CadN2-L9</name>
    <name evidence="5" type="ORF">Hamer_G022103</name>
</gene>
<organism evidence="5 6">
    <name type="scientific">Homarus americanus</name>
    <name type="common">American lobster</name>
    <dbReference type="NCBI Taxonomy" id="6706"/>
    <lineage>
        <taxon>Eukaryota</taxon>
        <taxon>Metazoa</taxon>
        <taxon>Ecdysozoa</taxon>
        <taxon>Arthropoda</taxon>
        <taxon>Crustacea</taxon>
        <taxon>Multicrustacea</taxon>
        <taxon>Malacostraca</taxon>
        <taxon>Eumalacostraca</taxon>
        <taxon>Eucarida</taxon>
        <taxon>Decapoda</taxon>
        <taxon>Pleocyemata</taxon>
        <taxon>Astacidea</taxon>
        <taxon>Nephropoidea</taxon>
        <taxon>Nephropidae</taxon>
        <taxon>Homarus</taxon>
    </lineage>
</organism>
<dbReference type="SUPFAM" id="SSF57196">
    <property type="entry name" value="EGF/Laminin"/>
    <property type="match status" value="1"/>
</dbReference>
<evidence type="ECO:0000313" key="6">
    <source>
        <dbReference type="Proteomes" id="UP000747542"/>
    </source>
</evidence>
<feature type="domain" description="Cadherin" evidence="4">
    <location>
        <begin position="2"/>
        <end position="36"/>
    </location>
</feature>
<name>A0A8J5MQS1_HOMAM</name>
<dbReference type="GO" id="GO:0016020">
    <property type="term" value="C:membrane"/>
    <property type="evidence" value="ECO:0007669"/>
    <property type="project" value="InterPro"/>
</dbReference>
<proteinExistence type="predicted"/>
<keyword evidence="6" id="KW-1185">Reference proteome</keyword>
<evidence type="ECO:0000259" key="4">
    <source>
        <dbReference type="PROSITE" id="PS50268"/>
    </source>
</evidence>
<dbReference type="PROSITE" id="PS50268">
    <property type="entry name" value="CADHERIN_2"/>
    <property type="match status" value="1"/>
</dbReference>
<comment type="caution">
    <text evidence="5">The sequence shown here is derived from an EMBL/GenBank/DDBJ whole genome shotgun (WGS) entry which is preliminary data.</text>
</comment>
<comment type="caution">
    <text evidence="2">Lacks conserved residue(s) required for the propagation of feature annotation.</text>
</comment>
<dbReference type="CDD" id="cd00054">
    <property type="entry name" value="EGF_CA"/>
    <property type="match status" value="1"/>
</dbReference>
<dbReference type="InterPro" id="IPR000742">
    <property type="entry name" value="EGF"/>
</dbReference>